<evidence type="ECO:0000313" key="2">
    <source>
        <dbReference type="EMBL" id="PWJ44235.1"/>
    </source>
</evidence>
<evidence type="ECO:0000313" key="3">
    <source>
        <dbReference type="Proteomes" id="UP000245535"/>
    </source>
</evidence>
<dbReference type="CDD" id="cd00038">
    <property type="entry name" value="CAP_ED"/>
    <property type="match status" value="1"/>
</dbReference>
<protein>
    <submittedName>
        <fullName evidence="2">CRP-like cAMP-binding protein</fullName>
    </submittedName>
</protein>
<dbReference type="Pfam" id="PF00027">
    <property type="entry name" value="cNMP_binding"/>
    <property type="match status" value="1"/>
</dbReference>
<dbReference type="OrthoDB" id="667553at2"/>
<evidence type="ECO:0000259" key="1">
    <source>
        <dbReference type="PROSITE" id="PS50042"/>
    </source>
</evidence>
<dbReference type="SUPFAM" id="SSF51206">
    <property type="entry name" value="cAMP-binding domain-like"/>
    <property type="match status" value="1"/>
</dbReference>
<comment type="caution">
    <text evidence="2">The sequence shown here is derived from an EMBL/GenBank/DDBJ whole genome shotgun (WGS) entry which is preliminary data.</text>
</comment>
<dbReference type="AlphaFoldDB" id="A0A315ZF98"/>
<gene>
    <name evidence="2" type="ORF">BC781_101585</name>
</gene>
<name>A0A315ZF98_SEDFL</name>
<feature type="domain" description="Cyclic nucleotide-binding" evidence="1">
    <location>
        <begin position="11"/>
        <end position="57"/>
    </location>
</feature>
<dbReference type="InterPro" id="IPR018490">
    <property type="entry name" value="cNMP-bd_dom_sf"/>
</dbReference>
<dbReference type="InterPro" id="IPR000595">
    <property type="entry name" value="cNMP-bd_dom"/>
</dbReference>
<dbReference type="PROSITE" id="PS50042">
    <property type="entry name" value="CNMP_BINDING_3"/>
    <property type="match status" value="1"/>
</dbReference>
<sequence length="192" mass="22039">MKEALKEFVYNFEYLTKEEADLIIEKTNLQSFKKGTILLSEGEIAKNCYAVIQGLVREYYYIDGVDKTTAFYTEGQPVNSFSSATNQTPSKHYWECAEDCILTVGSDSLINEMCELIPRLKEFILLEVEKNTGELQDRFATFMTSSHEERFENLMATNPSLINRVPQYQIASYLGVTPESLSRIKKRLLKKA</sequence>
<proteinExistence type="predicted"/>
<keyword evidence="3" id="KW-1185">Reference proteome</keyword>
<organism evidence="2 3">
    <name type="scientific">Sediminitomix flava</name>
    <dbReference type="NCBI Taxonomy" id="379075"/>
    <lineage>
        <taxon>Bacteria</taxon>
        <taxon>Pseudomonadati</taxon>
        <taxon>Bacteroidota</taxon>
        <taxon>Cytophagia</taxon>
        <taxon>Cytophagales</taxon>
        <taxon>Flammeovirgaceae</taxon>
        <taxon>Sediminitomix</taxon>
    </lineage>
</organism>
<accession>A0A315ZF98</accession>
<dbReference type="RefSeq" id="WP_109615744.1">
    <property type="nucleotide sequence ID" value="NZ_QGDO01000001.1"/>
</dbReference>
<dbReference type="Gene3D" id="2.60.120.10">
    <property type="entry name" value="Jelly Rolls"/>
    <property type="match status" value="1"/>
</dbReference>
<dbReference type="InterPro" id="IPR014710">
    <property type="entry name" value="RmlC-like_jellyroll"/>
</dbReference>
<dbReference type="EMBL" id="QGDO01000001">
    <property type="protein sequence ID" value="PWJ44235.1"/>
    <property type="molecule type" value="Genomic_DNA"/>
</dbReference>
<dbReference type="Proteomes" id="UP000245535">
    <property type="component" value="Unassembled WGS sequence"/>
</dbReference>
<reference evidence="2 3" key="1">
    <citation type="submission" date="2018-03" db="EMBL/GenBank/DDBJ databases">
        <title>Genomic Encyclopedia of Archaeal and Bacterial Type Strains, Phase II (KMG-II): from individual species to whole genera.</title>
        <authorList>
            <person name="Goeker M."/>
        </authorList>
    </citation>
    <scope>NUCLEOTIDE SEQUENCE [LARGE SCALE GENOMIC DNA]</scope>
    <source>
        <strain evidence="2 3">DSM 28229</strain>
    </source>
</reference>